<proteinExistence type="predicted"/>
<evidence type="ECO:0000313" key="1">
    <source>
        <dbReference type="EMBL" id="SVC12751.1"/>
    </source>
</evidence>
<reference evidence="1" key="1">
    <citation type="submission" date="2018-05" db="EMBL/GenBank/DDBJ databases">
        <authorList>
            <person name="Lanie J.A."/>
            <person name="Ng W.-L."/>
            <person name="Kazmierczak K.M."/>
            <person name="Andrzejewski T.M."/>
            <person name="Davidsen T.M."/>
            <person name="Wayne K.J."/>
            <person name="Tettelin H."/>
            <person name="Glass J.I."/>
            <person name="Rusch D."/>
            <person name="Podicherti R."/>
            <person name="Tsui H.-C.T."/>
            <person name="Winkler M.E."/>
        </authorList>
    </citation>
    <scope>NUCLEOTIDE SEQUENCE</scope>
</reference>
<accession>A0A382JQ63</accession>
<protein>
    <submittedName>
        <fullName evidence="1">Uncharacterized protein</fullName>
    </submittedName>
</protein>
<dbReference type="EMBL" id="UINC01074999">
    <property type="protein sequence ID" value="SVC12751.1"/>
    <property type="molecule type" value="Genomic_DNA"/>
</dbReference>
<name>A0A382JQ63_9ZZZZ</name>
<organism evidence="1">
    <name type="scientific">marine metagenome</name>
    <dbReference type="NCBI Taxonomy" id="408172"/>
    <lineage>
        <taxon>unclassified sequences</taxon>
        <taxon>metagenomes</taxon>
        <taxon>ecological metagenomes</taxon>
    </lineage>
</organism>
<dbReference type="AlphaFoldDB" id="A0A382JQ63"/>
<sequence length="81" mass="8592">VILAPARMVSGPVGVSRATVVSFYTRLQGGAPRVEKVLPVSGEIQMDEITFADPGRAKPGVLPMAKPLFSKFSCTMTGSRK</sequence>
<gene>
    <name evidence="1" type="ORF">METZ01_LOCUS265605</name>
</gene>
<feature type="non-terminal residue" evidence="1">
    <location>
        <position position="1"/>
    </location>
</feature>